<reference evidence="4" key="1">
    <citation type="journal article" date="2019" name="Int. J. Syst. Evol. Microbiol.">
        <title>The Global Catalogue of Microorganisms (GCM) 10K type strain sequencing project: providing services to taxonomists for standard genome sequencing and annotation.</title>
        <authorList>
            <consortium name="The Broad Institute Genomics Platform"/>
            <consortium name="The Broad Institute Genome Sequencing Center for Infectious Disease"/>
            <person name="Wu L."/>
            <person name="Ma J."/>
        </authorList>
    </citation>
    <scope>NUCLEOTIDE SEQUENCE [LARGE SCALE GENOMIC DNA]</scope>
    <source>
        <strain evidence="4">CGMCC 4.7241</strain>
    </source>
</reference>
<dbReference type="SUPFAM" id="SSF53328">
    <property type="entry name" value="Formyltransferase"/>
    <property type="match status" value="1"/>
</dbReference>
<evidence type="ECO:0000313" key="3">
    <source>
        <dbReference type="EMBL" id="MFC3764123.1"/>
    </source>
</evidence>
<dbReference type="Proteomes" id="UP001595699">
    <property type="component" value="Unassembled WGS sequence"/>
</dbReference>
<comment type="caution">
    <text evidence="3">The sequence shown here is derived from an EMBL/GenBank/DDBJ whole genome shotgun (WGS) entry which is preliminary data.</text>
</comment>
<dbReference type="PANTHER" id="PTHR11138:SF5">
    <property type="entry name" value="METHIONYL-TRNA FORMYLTRANSFERASE, MITOCHONDRIAL"/>
    <property type="match status" value="1"/>
</dbReference>
<evidence type="ECO:0000259" key="1">
    <source>
        <dbReference type="Pfam" id="PF00551"/>
    </source>
</evidence>
<proteinExistence type="predicted"/>
<dbReference type="RefSeq" id="WP_205114724.1">
    <property type="nucleotide sequence ID" value="NZ_JAFBCM010000001.1"/>
</dbReference>
<dbReference type="InterPro" id="IPR036477">
    <property type="entry name" value="Formyl_transf_N_sf"/>
</dbReference>
<accession>A0ABV7YJ66</accession>
<feature type="domain" description="Formyl transferase C-terminal" evidence="2">
    <location>
        <begin position="202"/>
        <end position="278"/>
    </location>
</feature>
<organism evidence="3 4">
    <name type="scientific">Tenggerimyces flavus</name>
    <dbReference type="NCBI Taxonomy" id="1708749"/>
    <lineage>
        <taxon>Bacteria</taxon>
        <taxon>Bacillati</taxon>
        <taxon>Actinomycetota</taxon>
        <taxon>Actinomycetes</taxon>
        <taxon>Propionibacteriales</taxon>
        <taxon>Nocardioidaceae</taxon>
        <taxon>Tenggerimyces</taxon>
    </lineage>
</organism>
<dbReference type="Pfam" id="PF02911">
    <property type="entry name" value="Formyl_trans_C"/>
    <property type="match status" value="1"/>
</dbReference>
<keyword evidence="4" id="KW-1185">Reference proteome</keyword>
<dbReference type="InterPro" id="IPR011034">
    <property type="entry name" value="Formyl_transferase-like_C_sf"/>
</dbReference>
<keyword evidence="3" id="KW-0808">Transferase</keyword>
<dbReference type="EC" id="2.1.2.9" evidence="3"/>
<dbReference type="EMBL" id="JBHRZH010000023">
    <property type="protein sequence ID" value="MFC3764123.1"/>
    <property type="molecule type" value="Genomic_DNA"/>
</dbReference>
<gene>
    <name evidence="3" type="ORF">ACFOUW_25035</name>
</gene>
<dbReference type="InterPro" id="IPR002376">
    <property type="entry name" value="Formyl_transf_N"/>
</dbReference>
<dbReference type="InterPro" id="IPR005793">
    <property type="entry name" value="Formyl_trans_C"/>
</dbReference>
<dbReference type="Pfam" id="PF00551">
    <property type="entry name" value="Formyl_trans_N"/>
    <property type="match status" value="1"/>
</dbReference>
<dbReference type="GO" id="GO:0004479">
    <property type="term" value="F:methionyl-tRNA formyltransferase activity"/>
    <property type="evidence" value="ECO:0007669"/>
    <property type="project" value="UniProtKB-EC"/>
</dbReference>
<protein>
    <submittedName>
        <fullName evidence="3">Methionyl-tRNA formyltransferase</fullName>
        <ecNumber evidence="3">2.1.2.9</ecNumber>
    </submittedName>
</protein>
<dbReference type="SUPFAM" id="SSF50486">
    <property type="entry name" value="FMT C-terminal domain-like"/>
    <property type="match status" value="1"/>
</dbReference>
<name>A0ABV7YJ66_9ACTN</name>
<sequence>MALRVVVMTFFHPAYRVVADWAERHGHRIVLVVTPPVGRSLRGANPLVLDLPPDADVLLTGRLRPIATPAITALAPDLVVSVAYPRLIPPEIIAVPTCGAFNVHPSLLPEGRGPNPQRAVYEGATTIGATTHRIAPEFDTGAIMSQREATLPEELTAVTFLAGWLDLMAQTLEEGVASALAGEPGRPQDAERATEARPFTIEEKLLDLTEPASVLVRKAAALNVMGPEAKVRVDGTEATVLAVRPAPGQATAPGTILDKHEDGWTVQTGTDALRIVTVVALHGQ</sequence>
<dbReference type="Gene3D" id="3.40.50.12230">
    <property type="match status" value="1"/>
</dbReference>
<evidence type="ECO:0000313" key="4">
    <source>
        <dbReference type="Proteomes" id="UP001595699"/>
    </source>
</evidence>
<evidence type="ECO:0000259" key="2">
    <source>
        <dbReference type="Pfam" id="PF02911"/>
    </source>
</evidence>
<dbReference type="PANTHER" id="PTHR11138">
    <property type="entry name" value="METHIONYL-TRNA FORMYLTRANSFERASE"/>
    <property type="match status" value="1"/>
</dbReference>
<feature type="domain" description="Formyl transferase N-terminal" evidence="1">
    <location>
        <begin position="70"/>
        <end position="159"/>
    </location>
</feature>